<dbReference type="SMART" id="SM00360">
    <property type="entry name" value="RRM"/>
    <property type="match status" value="1"/>
</dbReference>
<name>A0A1Q9F2D9_SYMMI</name>
<evidence type="ECO:0000313" key="5">
    <source>
        <dbReference type="Proteomes" id="UP000186817"/>
    </source>
</evidence>
<feature type="compositionally biased region" description="Low complexity" evidence="2">
    <location>
        <begin position="358"/>
        <end position="376"/>
    </location>
</feature>
<feature type="region of interest" description="Disordered" evidence="2">
    <location>
        <begin position="46"/>
        <end position="149"/>
    </location>
</feature>
<dbReference type="SUPFAM" id="SSF54928">
    <property type="entry name" value="RNA-binding domain, RBD"/>
    <property type="match status" value="1"/>
</dbReference>
<dbReference type="InterPro" id="IPR012677">
    <property type="entry name" value="Nucleotide-bd_a/b_plait_sf"/>
</dbReference>
<evidence type="ECO:0000256" key="1">
    <source>
        <dbReference type="PROSITE-ProRule" id="PRU00176"/>
    </source>
</evidence>
<keyword evidence="5" id="KW-1185">Reference proteome</keyword>
<feature type="region of interest" description="Disordered" evidence="2">
    <location>
        <begin position="344"/>
        <end position="448"/>
    </location>
</feature>
<dbReference type="Gene3D" id="3.30.70.330">
    <property type="match status" value="1"/>
</dbReference>
<feature type="compositionally biased region" description="Basic and acidic residues" evidence="2">
    <location>
        <begin position="46"/>
        <end position="72"/>
    </location>
</feature>
<accession>A0A1Q9F2D9</accession>
<reference evidence="4 5" key="1">
    <citation type="submission" date="2016-02" db="EMBL/GenBank/DDBJ databases">
        <title>Genome analysis of coral dinoflagellate symbionts highlights evolutionary adaptations to a symbiotic lifestyle.</title>
        <authorList>
            <person name="Aranda M."/>
            <person name="Li Y."/>
            <person name="Liew Y.J."/>
            <person name="Baumgarten S."/>
            <person name="Simakov O."/>
            <person name="Wilson M."/>
            <person name="Piel J."/>
            <person name="Ashoor H."/>
            <person name="Bougouffa S."/>
            <person name="Bajic V.B."/>
            <person name="Ryu T."/>
            <person name="Ravasi T."/>
            <person name="Bayer T."/>
            <person name="Micklem G."/>
            <person name="Kim H."/>
            <person name="Bhak J."/>
            <person name="Lajeunesse T.C."/>
            <person name="Voolstra C.R."/>
        </authorList>
    </citation>
    <scope>NUCLEOTIDE SEQUENCE [LARGE SCALE GENOMIC DNA]</scope>
    <source>
        <strain evidence="4 5">CCMP2467</strain>
    </source>
</reference>
<feature type="compositionally biased region" description="Gly residues" evidence="2">
    <location>
        <begin position="137"/>
        <end position="146"/>
    </location>
</feature>
<proteinExistence type="predicted"/>
<gene>
    <name evidence="4" type="primary">Srsf3</name>
    <name evidence="4" type="ORF">AK812_SmicGene2016</name>
</gene>
<evidence type="ECO:0000256" key="2">
    <source>
        <dbReference type="SAM" id="MobiDB-lite"/>
    </source>
</evidence>
<feature type="compositionally biased region" description="Low complexity" evidence="2">
    <location>
        <begin position="101"/>
        <end position="113"/>
    </location>
</feature>
<evidence type="ECO:0000259" key="3">
    <source>
        <dbReference type="PROSITE" id="PS50102"/>
    </source>
</evidence>
<dbReference type="PROSITE" id="PS50102">
    <property type="entry name" value="RRM"/>
    <property type="match status" value="1"/>
</dbReference>
<dbReference type="Pfam" id="PF00076">
    <property type="entry name" value="RRM_1"/>
    <property type="match status" value="1"/>
</dbReference>
<dbReference type="InterPro" id="IPR000504">
    <property type="entry name" value="RRM_dom"/>
</dbReference>
<dbReference type="EMBL" id="LSRX01000022">
    <property type="protein sequence ID" value="OLQ13835.1"/>
    <property type="molecule type" value="Genomic_DNA"/>
</dbReference>
<sequence length="494" mass="53521">MLVRVERNELEEKFEKFGRVVDIWVARQPPGFAFVTMDDENEANEAVKELDGSKVGGERIRVEVSKGGEPRRGPPPRRSRSRSRSRRGGGGGGRRRRRRTPSYSDYSYSDSRSQVPGPWLDSDCPRRPAKGTMPRSGTGGPGGTGGQSQKQLDAIAADFTELVQTWRSRKALNEIAYGTGPRYSGNAPQKSLSGAPAKVPGIDFAVPSELDSSNGNIMHMVKPRSSEVALLMAEHARWAQREALKALYLAAADSNQAFEAARRANVAAMEALRQPNSSFPTYAERPLPGEPWLSAARFPTDPPDPQRTMPVGSPPTGVHLERLAEWFRLHPRPPAAQPVEEIHLQPPPVHGATPPHGAPAFAAQSTDAQAAATAPEAQERGWPPHRAPAPVPFLSAKDPYIGDPGPPANRDDDPDPNPDRPRPPSPGMRPPKGGTPPKLTPPDNVSMGSVNDCVVVCAAALHGVPRRCRTWQSRRSRADEFLCGPHLSAARSDT</sequence>
<feature type="domain" description="RRM" evidence="3">
    <location>
        <begin position="1"/>
        <end position="67"/>
    </location>
</feature>
<comment type="caution">
    <text evidence="4">The sequence shown here is derived from an EMBL/GenBank/DDBJ whole genome shotgun (WGS) entry which is preliminary data.</text>
</comment>
<organism evidence="4 5">
    <name type="scientific">Symbiodinium microadriaticum</name>
    <name type="common">Dinoflagellate</name>
    <name type="synonym">Zooxanthella microadriatica</name>
    <dbReference type="NCBI Taxonomy" id="2951"/>
    <lineage>
        <taxon>Eukaryota</taxon>
        <taxon>Sar</taxon>
        <taxon>Alveolata</taxon>
        <taxon>Dinophyceae</taxon>
        <taxon>Suessiales</taxon>
        <taxon>Symbiodiniaceae</taxon>
        <taxon>Symbiodinium</taxon>
    </lineage>
</organism>
<dbReference type="InterPro" id="IPR035979">
    <property type="entry name" value="RBD_domain_sf"/>
</dbReference>
<keyword evidence="1" id="KW-0694">RNA-binding</keyword>
<dbReference type="Proteomes" id="UP000186817">
    <property type="component" value="Unassembled WGS sequence"/>
</dbReference>
<dbReference type="InterPro" id="IPR050907">
    <property type="entry name" value="SRSF"/>
</dbReference>
<dbReference type="AlphaFoldDB" id="A0A1Q9F2D9"/>
<protein>
    <submittedName>
        <fullName evidence="4">Serine/arginine-rich splicing factor 3</fullName>
    </submittedName>
</protein>
<dbReference type="PANTHER" id="PTHR23147">
    <property type="entry name" value="SERINE/ARGININE RICH SPLICING FACTOR"/>
    <property type="match status" value="1"/>
</dbReference>
<feature type="compositionally biased region" description="Basic residues" evidence="2">
    <location>
        <begin position="74"/>
        <end position="100"/>
    </location>
</feature>
<evidence type="ECO:0000313" key="4">
    <source>
        <dbReference type="EMBL" id="OLQ13835.1"/>
    </source>
</evidence>
<dbReference type="GO" id="GO:0003723">
    <property type="term" value="F:RNA binding"/>
    <property type="evidence" value="ECO:0007669"/>
    <property type="project" value="UniProtKB-UniRule"/>
</dbReference>
<dbReference type="OrthoDB" id="439808at2759"/>